<dbReference type="SUPFAM" id="SSF52949">
    <property type="entry name" value="Macro domain-like"/>
    <property type="match status" value="1"/>
</dbReference>
<name>B5W7F7_LIMMA</name>
<comment type="catalytic activity">
    <reaction evidence="1">
        <text>an N-(ADP-alpha-D-ribosyl)-thymidine in DNA + H2O = a thymidine in DNA + ADP-D-ribose</text>
        <dbReference type="Rhea" id="RHEA:71655"/>
        <dbReference type="Rhea" id="RHEA-COMP:13556"/>
        <dbReference type="Rhea" id="RHEA-COMP:18051"/>
        <dbReference type="ChEBI" id="CHEBI:15377"/>
        <dbReference type="ChEBI" id="CHEBI:57967"/>
        <dbReference type="ChEBI" id="CHEBI:137386"/>
        <dbReference type="ChEBI" id="CHEBI:191199"/>
    </reaction>
    <physiologicalReaction direction="left-to-right" evidence="1">
        <dbReference type="Rhea" id="RHEA:71656"/>
    </physiologicalReaction>
</comment>
<gene>
    <name evidence="3" type="ORF">AmaxDRAFT_4707</name>
</gene>
<protein>
    <recommendedName>
        <fullName evidence="2">Macro domain-containing protein</fullName>
    </recommendedName>
</protein>
<dbReference type="InterPro" id="IPR002589">
    <property type="entry name" value="Macro_dom"/>
</dbReference>
<feature type="domain" description="Macro" evidence="2">
    <location>
        <begin position="5"/>
        <end position="58"/>
    </location>
</feature>
<dbReference type="InterPro" id="IPR050892">
    <property type="entry name" value="ADP-ribose_metab_enzymes"/>
</dbReference>
<dbReference type="PANTHER" id="PTHR12521">
    <property type="entry name" value="PROTEIN C6ORF130"/>
    <property type="match status" value="1"/>
</dbReference>
<accession>B5W7F7</accession>
<dbReference type="PANTHER" id="PTHR12521:SF0">
    <property type="entry name" value="ADP-RIBOSE GLYCOHYDROLASE OARD1"/>
    <property type="match status" value="1"/>
</dbReference>
<evidence type="ECO:0000313" key="3">
    <source>
        <dbReference type="EMBL" id="EDZ92513.1"/>
    </source>
</evidence>
<sequence length="176" mass="20723">MNFATKNHWKYPSQLEWIEQGLTYFVNNYERAKIESIAFPKLGCDRGGLNWNDVREVMEKYLSDLDIDVYICLDRESHASGIEGLMVEMLNNKNNQFWVSQLKIRSNIVDKINYALPIKRFRQLQKIPGVGKKTYECIFKLLYSKSQSETTKNLHYDRRSPDGDSEIKPTQLQFPF</sequence>
<dbReference type="InterPro" id="IPR043472">
    <property type="entry name" value="Macro_dom-like"/>
</dbReference>
<dbReference type="AlphaFoldDB" id="B5W7F7"/>
<comment type="caution">
    <text evidence="3">The sequence shown here is derived from an EMBL/GenBank/DDBJ whole genome shotgun (WGS) entry which is preliminary data.</text>
</comment>
<proteinExistence type="predicted"/>
<keyword evidence="4" id="KW-1185">Reference proteome</keyword>
<evidence type="ECO:0000256" key="1">
    <source>
        <dbReference type="ARBA" id="ARBA00035885"/>
    </source>
</evidence>
<evidence type="ECO:0000313" key="4">
    <source>
        <dbReference type="Proteomes" id="UP000004061"/>
    </source>
</evidence>
<dbReference type="Gene3D" id="3.40.220.10">
    <property type="entry name" value="Leucine Aminopeptidase, subunit E, domain 1"/>
    <property type="match status" value="1"/>
</dbReference>
<dbReference type="GO" id="GO:0140291">
    <property type="term" value="P:peptidyl-glutamate ADP-deribosylation"/>
    <property type="evidence" value="ECO:0007669"/>
    <property type="project" value="TreeGrafter"/>
</dbReference>
<organism evidence="3 4">
    <name type="scientific">Limnospira maxima CS-328</name>
    <dbReference type="NCBI Taxonomy" id="513049"/>
    <lineage>
        <taxon>Bacteria</taxon>
        <taxon>Bacillati</taxon>
        <taxon>Cyanobacteriota</taxon>
        <taxon>Cyanophyceae</taxon>
        <taxon>Oscillatoriophycideae</taxon>
        <taxon>Oscillatoriales</taxon>
        <taxon>Sirenicapillariaceae</taxon>
        <taxon>Limnospira</taxon>
    </lineage>
</organism>
<dbReference type="Pfam" id="PF01661">
    <property type="entry name" value="Macro"/>
    <property type="match status" value="1"/>
</dbReference>
<evidence type="ECO:0000259" key="2">
    <source>
        <dbReference type="Pfam" id="PF01661"/>
    </source>
</evidence>
<reference evidence="3 4" key="1">
    <citation type="journal article" date="2011" name="Appl. Environ. Microbiol.">
        <title>Contribution of a Sodium Ion Gradient to Energy Conservation during Fermentation in the Cyanobacterium Arthrospira (Spirulina) maxima CS-328.</title>
        <authorList>
            <person name="Carrieri D."/>
            <person name="Ananyev G."/>
            <person name="Lenz O."/>
            <person name="Bryant D.A."/>
            <person name="Dismukes G.C."/>
        </authorList>
    </citation>
    <scope>NUCLEOTIDE SEQUENCE [LARGE SCALE GENOMIC DNA]</scope>
    <source>
        <strain evidence="3 4">CS-328</strain>
    </source>
</reference>
<dbReference type="EMBL" id="ABYK01000052">
    <property type="protein sequence ID" value="EDZ92513.1"/>
    <property type="molecule type" value="Genomic_DNA"/>
</dbReference>
<dbReference type="Proteomes" id="UP000004061">
    <property type="component" value="Unassembled WGS sequence"/>
</dbReference>